<evidence type="ECO:0000259" key="9">
    <source>
        <dbReference type="Pfam" id="PF01490"/>
    </source>
</evidence>
<dbReference type="AlphaFoldDB" id="A0A8K0JQN5"/>
<evidence type="ECO:0000256" key="2">
    <source>
        <dbReference type="ARBA" id="ARBA00008066"/>
    </source>
</evidence>
<protein>
    <recommendedName>
        <fullName evidence="9">Amino acid transporter transmembrane domain-containing protein</fullName>
    </recommendedName>
</protein>
<name>A0A8K0JQN5_9TREE</name>
<sequence length="459" mass="49079">MPVISSIDEIDVELPLLGSEGAIGGDHASHVEISNLHREASSQRSVRSGLAAGIANMSNSIIGAGIIGLPLAIAEAGFFTGIFLLVVLCGVTDWTIRLIVINSKLSGTSSYMGIMEYCFGRPGQIAVSTFQFVFACGGMAACAYLTNVTSSTGDTIPHVLASLLPQPVRETGLGAMLVNRQFIIALAIGGVAYPLSLYRDISKLAKASSLAVLSMLVIVLSVVIRGPQVDPELKGSRAHVFTVIGPKVFEAIGVISFAYVCHHNSMLIYGSLERPTLDRFSAVTHISTLTSLICCLILSISGYLVFTDKTQGNILNCFDEDDAVINVARLCFGLNMFTTLPLEVFVCREVIENLLERPFNYTRHWLVTTGLVFSAMLVSMTTCDLGIVLELTGGLSATALAFLFPAACYYSLLSEPWYGRRKLCAAACTIFGIVVMVLSVILALQKLYTGAETANKACS</sequence>
<evidence type="ECO:0000256" key="5">
    <source>
        <dbReference type="ARBA" id="ARBA00022970"/>
    </source>
</evidence>
<organism evidence="10 11">
    <name type="scientific">Filobasidium floriforme</name>
    <dbReference type="NCBI Taxonomy" id="5210"/>
    <lineage>
        <taxon>Eukaryota</taxon>
        <taxon>Fungi</taxon>
        <taxon>Dikarya</taxon>
        <taxon>Basidiomycota</taxon>
        <taxon>Agaricomycotina</taxon>
        <taxon>Tremellomycetes</taxon>
        <taxon>Filobasidiales</taxon>
        <taxon>Filobasidiaceae</taxon>
        <taxon>Filobasidium</taxon>
    </lineage>
</organism>
<comment type="subcellular location">
    <subcellularLocation>
        <location evidence="1">Membrane</location>
        <topology evidence="1">Multi-pass membrane protein</topology>
    </subcellularLocation>
</comment>
<feature type="transmembrane region" description="Helical" evidence="8">
    <location>
        <begin position="282"/>
        <end position="306"/>
    </location>
</feature>
<evidence type="ECO:0000313" key="11">
    <source>
        <dbReference type="Proteomes" id="UP000812966"/>
    </source>
</evidence>
<keyword evidence="5" id="KW-0029">Amino-acid transport</keyword>
<dbReference type="Proteomes" id="UP000812966">
    <property type="component" value="Unassembled WGS sequence"/>
</dbReference>
<evidence type="ECO:0000313" key="10">
    <source>
        <dbReference type="EMBL" id="KAG7563097.1"/>
    </source>
</evidence>
<feature type="transmembrane region" description="Helical" evidence="8">
    <location>
        <begin position="173"/>
        <end position="195"/>
    </location>
</feature>
<evidence type="ECO:0000256" key="8">
    <source>
        <dbReference type="SAM" id="Phobius"/>
    </source>
</evidence>
<feature type="transmembrane region" description="Helical" evidence="8">
    <location>
        <begin position="78"/>
        <end position="100"/>
    </location>
</feature>
<dbReference type="PANTHER" id="PTHR22950">
    <property type="entry name" value="AMINO ACID TRANSPORTER"/>
    <property type="match status" value="1"/>
</dbReference>
<feature type="transmembrane region" description="Helical" evidence="8">
    <location>
        <begin position="326"/>
        <end position="346"/>
    </location>
</feature>
<feature type="transmembrane region" description="Helical" evidence="8">
    <location>
        <begin position="238"/>
        <end position="261"/>
    </location>
</feature>
<dbReference type="EMBL" id="JABELV010000020">
    <property type="protein sequence ID" value="KAG7563097.1"/>
    <property type="molecule type" value="Genomic_DNA"/>
</dbReference>
<evidence type="ECO:0000256" key="3">
    <source>
        <dbReference type="ARBA" id="ARBA00022448"/>
    </source>
</evidence>
<keyword evidence="11" id="KW-1185">Reference proteome</keyword>
<comment type="similarity">
    <text evidence="2">Belongs to the amino acid/polyamine transporter 2 family.</text>
</comment>
<dbReference type="GO" id="GO:0016020">
    <property type="term" value="C:membrane"/>
    <property type="evidence" value="ECO:0007669"/>
    <property type="project" value="UniProtKB-SubCell"/>
</dbReference>
<feature type="transmembrane region" description="Helical" evidence="8">
    <location>
        <begin position="424"/>
        <end position="444"/>
    </location>
</feature>
<keyword evidence="3" id="KW-0813">Transport</keyword>
<feature type="domain" description="Amino acid transporter transmembrane" evidence="9">
    <location>
        <begin position="52"/>
        <end position="442"/>
    </location>
</feature>
<proteinExistence type="inferred from homology"/>
<evidence type="ECO:0000256" key="6">
    <source>
        <dbReference type="ARBA" id="ARBA00022989"/>
    </source>
</evidence>
<feature type="transmembrane region" description="Helical" evidence="8">
    <location>
        <begin position="50"/>
        <end position="72"/>
    </location>
</feature>
<accession>A0A8K0JQN5</accession>
<dbReference type="InterPro" id="IPR013057">
    <property type="entry name" value="AA_transpt_TM"/>
</dbReference>
<reference evidence="10" key="1">
    <citation type="submission" date="2020-04" db="EMBL/GenBank/DDBJ databases">
        <title>Analysis of mating type loci in Filobasidium floriforme.</title>
        <authorList>
            <person name="Nowrousian M."/>
        </authorList>
    </citation>
    <scope>NUCLEOTIDE SEQUENCE</scope>
    <source>
        <strain evidence="10">CBS 6242</strain>
    </source>
</reference>
<dbReference type="GO" id="GO:0005783">
    <property type="term" value="C:endoplasmic reticulum"/>
    <property type="evidence" value="ECO:0007669"/>
    <property type="project" value="TreeGrafter"/>
</dbReference>
<dbReference type="Pfam" id="PF01490">
    <property type="entry name" value="Aa_trans"/>
    <property type="match status" value="1"/>
</dbReference>
<feature type="transmembrane region" description="Helical" evidence="8">
    <location>
        <begin position="125"/>
        <end position="146"/>
    </location>
</feature>
<gene>
    <name evidence="10" type="ORF">FFLO_01405</name>
</gene>
<dbReference type="PANTHER" id="PTHR22950:SF458">
    <property type="entry name" value="SODIUM-COUPLED NEUTRAL AMINO ACID TRANSPORTER 11-RELATED"/>
    <property type="match status" value="1"/>
</dbReference>
<feature type="transmembrane region" description="Helical" evidence="8">
    <location>
        <begin position="207"/>
        <end position="226"/>
    </location>
</feature>
<feature type="transmembrane region" description="Helical" evidence="8">
    <location>
        <begin position="395"/>
        <end position="412"/>
    </location>
</feature>
<keyword evidence="7 8" id="KW-0472">Membrane</keyword>
<evidence type="ECO:0000256" key="1">
    <source>
        <dbReference type="ARBA" id="ARBA00004141"/>
    </source>
</evidence>
<feature type="transmembrane region" description="Helical" evidence="8">
    <location>
        <begin position="366"/>
        <end position="389"/>
    </location>
</feature>
<keyword evidence="6 8" id="KW-1133">Transmembrane helix</keyword>
<evidence type="ECO:0000256" key="7">
    <source>
        <dbReference type="ARBA" id="ARBA00023136"/>
    </source>
</evidence>
<keyword evidence="4 8" id="KW-0812">Transmembrane</keyword>
<evidence type="ECO:0000256" key="4">
    <source>
        <dbReference type="ARBA" id="ARBA00022692"/>
    </source>
</evidence>
<comment type="caution">
    <text evidence="10">The sequence shown here is derived from an EMBL/GenBank/DDBJ whole genome shotgun (WGS) entry which is preliminary data.</text>
</comment>
<dbReference type="GO" id="GO:0015179">
    <property type="term" value="F:L-amino acid transmembrane transporter activity"/>
    <property type="evidence" value="ECO:0007669"/>
    <property type="project" value="TreeGrafter"/>
</dbReference>